<dbReference type="RefSeq" id="WP_258819763.1">
    <property type="nucleotide sequence ID" value="NZ_JANUGW010000030.1"/>
</dbReference>
<evidence type="ECO:0000313" key="3">
    <source>
        <dbReference type="Proteomes" id="UP001204151"/>
    </source>
</evidence>
<protein>
    <submittedName>
        <fullName evidence="2">Uncharacterized protein</fullName>
    </submittedName>
</protein>
<feature type="transmembrane region" description="Helical" evidence="1">
    <location>
        <begin position="111"/>
        <end position="131"/>
    </location>
</feature>
<keyword evidence="1" id="KW-1133">Transmembrane helix</keyword>
<keyword evidence="1" id="KW-0472">Membrane</keyword>
<feature type="transmembrane region" description="Helical" evidence="1">
    <location>
        <begin position="80"/>
        <end position="99"/>
    </location>
</feature>
<keyword evidence="1" id="KW-0812">Transmembrane</keyword>
<feature type="transmembrane region" description="Helical" evidence="1">
    <location>
        <begin position="39"/>
        <end position="57"/>
    </location>
</feature>
<organism evidence="2 3">
    <name type="scientific">Massilia pinisoli</name>
    <dbReference type="NCBI Taxonomy" id="1772194"/>
    <lineage>
        <taxon>Bacteria</taxon>
        <taxon>Pseudomonadati</taxon>
        <taxon>Pseudomonadota</taxon>
        <taxon>Betaproteobacteria</taxon>
        <taxon>Burkholderiales</taxon>
        <taxon>Oxalobacteraceae</taxon>
        <taxon>Telluria group</taxon>
        <taxon>Massilia</taxon>
    </lineage>
</organism>
<evidence type="ECO:0000313" key="2">
    <source>
        <dbReference type="EMBL" id="MCS0585236.1"/>
    </source>
</evidence>
<name>A0ABT1ZZ78_9BURK</name>
<keyword evidence="3" id="KW-1185">Reference proteome</keyword>
<feature type="transmembrane region" description="Helical" evidence="1">
    <location>
        <begin position="7"/>
        <end position="27"/>
    </location>
</feature>
<evidence type="ECO:0000256" key="1">
    <source>
        <dbReference type="SAM" id="Phobius"/>
    </source>
</evidence>
<reference evidence="2 3" key="1">
    <citation type="submission" date="2022-08" db="EMBL/GenBank/DDBJ databases">
        <title>Reclassification of Massilia species as members of the genera Telluria, Duganella, Pseudoduganella, Mokoshia gen. nov. and Zemynaea gen. nov. using orthogonal and non-orthogonal genome-based approaches.</title>
        <authorList>
            <person name="Bowman J.P."/>
        </authorList>
    </citation>
    <scope>NUCLEOTIDE SEQUENCE [LARGE SCALE GENOMIC DNA]</scope>
    <source>
        <strain evidence="2 3">JCM 31316</strain>
    </source>
</reference>
<sequence>MILQHQLRRLLSIVATYLVASVVLNALRQHHVVSAETVVRLMGMLVGLVVLVCANAIPKQLVPLARLSCPPAREQTLRRVCGWAGALGGLGYTLAYALAPFASAGKLANSLLAPAVAVVAAIAVRCAWVRLSARRRMT</sequence>
<dbReference type="EMBL" id="JANUGW010000030">
    <property type="protein sequence ID" value="MCS0585236.1"/>
    <property type="molecule type" value="Genomic_DNA"/>
</dbReference>
<comment type="caution">
    <text evidence="2">The sequence shown here is derived from an EMBL/GenBank/DDBJ whole genome shotgun (WGS) entry which is preliminary data.</text>
</comment>
<accession>A0ABT1ZZ78</accession>
<gene>
    <name evidence="2" type="ORF">NX784_27000</name>
</gene>
<proteinExistence type="predicted"/>
<dbReference type="Proteomes" id="UP001204151">
    <property type="component" value="Unassembled WGS sequence"/>
</dbReference>